<evidence type="ECO:0000313" key="3">
    <source>
        <dbReference type="EMBL" id="KRZ70187.1"/>
    </source>
</evidence>
<keyword evidence="2" id="KW-0732">Signal</keyword>
<proteinExistence type="predicted"/>
<dbReference type="AlphaFoldDB" id="A0A0V1ME34"/>
<evidence type="ECO:0000313" key="4">
    <source>
        <dbReference type="Proteomes" id="UP000054843"/>
    </source>
</evidence>
<accession>A0A0V1ME34</accession>
<organism evidence="3 4">
    <name type="scientific">Trichinella papuae</name>
    <dbReference type="NCBI Taxonomy" id="268474"/>
    <lineage>
        <taxon>Eukaryota</taxon>
        <taxon>Metazoa</taxon>
        <taxon>Ecdysozoa</taxon>
        <taxon>Nematoda</taxon>
        <taxon>Enoplea</taxon>
        <taxon>Dorylaimia</taxon>
        <taxon>Trichinellida</taxon>
        <taxon>Trichinellidae</taxon>
        <taxon>Trichinella</taxon>
    </lineage>
</organism>
<gene>
    <name evidence="3" type="ORF">T10_9190</name>
</gene>
<evidence type="ECO:0000256" key="1">
    <source>
        <dbReference type="SAM" id="MobiDB-lite"/>
    </source>
</evidence>
<dbReference type="Proteomes" id="UP000054843">
    <property type="component" value="Unassembled WGS sequence"/>
</dbReference>
<evidence type="ECO:0000256" key="2">
    <source>
        <dbReference type="SAM" id="SignalP"/>
    </source>
</evidence>
<protein>
    <recommendedName>
        <fullName evidence="5">Secreted protein</fullName>
    </recommendedName>
</protein>
<dbReference type="EMBL" id="JYDO01000118">
    <property type="protein sequence ID" value="KRZ70187.1"/>
    <property type="molecule type" value="Genomic_DNA"/>
</dbReference>
<sequence>MTRDPILILLIPIFSTPSLLTARSCSVCSSDVDETDTVRERSSSLSPPLLTDPPLRQGSTGGFTAAGEKG</sequence>
<feature type="region of interest" description="Disordered" evidence="1">
    <location>
        <begin position="31"/>
        <end position="70"/>
    </location>
</feature>
<reference evidence="3 4" key="1">
    <citation type="submission" date="2015-01" db="EMBL/GenBank/DDBJ databases">
        <title>Evolution of Trichinella species and genotypes.</title>
        <authorList>
            <person name="Korhonen P.K."/>
            <person name="Edoardo P."/>
            <person name="Giuseppe L.R."/>
            <person name="Gasser R.B."/>
        </authorList>
    </citation>
    <scope>NUCLEOTIDE SEQUENCE [LARGE SCALE GENOMIC DNA]</scope>
    <source>
        <strain evidence="3">ISS1980</strain>
    </source>
</reference>
<keyword evidence="4" id="KW-1185">Reference proteome</keyword>
<evidence type="ECO:0008006" key="5">
    <source>
        <dbReference type="Google" id="ProtNLM"/>
    </source>
</evidence>
<feature type="chain" id="PRO_5006882475" description="Secreted protein" evidence="2">
    <location>
        <begin position="23"/>
        <end position="70"/>
    </location>
</feature>
<feature type="signal peptide" evidence="2">
    <location>
        <begin position="1"/>
        <end position="22"/>
    </location>
</feature>
<comment type="caution">
    <text evidence="3">The sequence shown here is derived from an EMBL/GenBank/DDBJ whole genome shotgun (WGS) entry which is preliminary data.</text>
</comment>
<feature type="compositionally biased region" description="Low complexity" evidence="1">
    <location>
        <begin position="43"/>
        <end position="55"/>
    </location>
</feature>
<name>A0A0V1ME34_9BILA</name>